<feature type="chain" id="PRO_5035163216" evidence="2">
    <location>
        <begin position="39"/>
        <end position="268"/>
    </location>
</feature>
<accession>A0A8J7PBP7</accession>
<reference evidence="3" key="1">
    <citation type="submission" date="2021-02" db="EMBL/GenBank/DDBJ databases">
        <title>Genome-Resolved Metagenomics of a Microbial Community Performing Photosynthetic Biological Nutrient Removal.</title>
        <authorList>
            <person name="Mcdaniel E.A."/>
        </authorList>
    </citation>
    <scope>NUCLEOTIDE SEQUENCE</scope>
    <source>
        <strain evidence="3">UWPOB_OBS1</strain>
    </source>
</reference>
<evidence type="ECO:0000256" key="2">
    <source>
        <dbReference type="SAM" id="SignalP"/>
    </source>
</evidence>
<dbReference type="AlphaFoldDB" id="A0A8J7PBP7"/>
<feature type="compositionally biased region" description="Gly residues" evidence="1">
    <location>
        <begin position="182"/>
        <end position="194"/>
    </location>
</feature>
<evidence type="ECO:0000256" key="1">
    <source>
        <dbReference type="SAM" id="MobiDB-lite"/>
    </source>
</evidence>
<organism evidence="3 4">
    <name type="scientific">Candidatus Obscuribacter phosphatis</name>
    <dbReference type="NCBI Taxonomy" id="1906157"/>
    <lineage>
        <taxon>Bacteria</taxon>
        <taxon>Bacillati</taxon>
        <taxon>Candidatus Melainabacteria</taxon>
        <taxon>Candidatus Obscuribacterales</taxon>
        <taxon>Candidatus Obscuribacteraceae</taxon>
        <taxon>Candidatus Obscuribacter</taxon>
    </lineage>
</organism>
<dbReference type="EMBL" id="JAFLCK010000022">
    <property type="protein sequence ID" value="MBN8661642.1"/>
    <property type="molecule type" value="Genomic_DNA"/>
</dbReference>
<gene>
    <name evidence="3" type="ORF">J0M35_14850</name>
</gene>
<name>A0A8J7PBP7_9BACT</name>
<proteinExistence type="predicted"/>
<evidence type="ECO:0000313" key="4">
    <source>
        <dbReference type="Proteomes" id="UP000664277"/>
    </source>
</evidence>
<feature type="signal peptide" evidence="2">
    <location>
        <begin position="1"/>
        <end position="38"/>
    </location>
</feature>
<feature type="region of interest" description="Disordered" evidence="1">
    <location>
        <begin position="175"/>
        <end position="202"/>
    </location>
</feature>
<evidence type="ECO:0000313" key="3">
    <source>
        <dbReference type="EMBL" id="MBN8661642.1"/>
    </source>
</evidence>
<sequence>MSTKVSNRLSGYTANKIKPLLGAALLAVFGLQALPANAQSVGDIVAGQVLNQLMGGNRNQNRRNLPPVRMDSFVQQAGGHAEHIYGDEGANGLPPYFGFSKAHRIDTGIMGTRNAGLTTGHGSIMPDAWGGDEYIGAEWSDTNRGRPPQHWGGQNLDAAALGQAAATGLIQQGLTGLTSSGNDGGGAQATGGDGLPPAPGPGFQPATVHGQFVGYYSPEEVALSQTDFPAAFEQFVYSGRYMGSAENARYILEVEMGRPQNGRTIPGT</sequence>
<keyword evidence="2" id="KW-0732">Signal</keyword>
<protein>
    <submittedName>
        <fullName evidence="3">Uncharacterized protein</fullName>
    </submittedName>
</protein>
<dbReference type="Proteomes" id="UP000664277">
    <property type="component" value="Unassembled WGS sequence"/>
</dbReference>
<comment type="caution">
    <text evidence="3">The sequence shown here is derived from an EMBL/GenBank/DDBJ whole genome shotgun (WGS) entry which is preliminary data.</text>
</comment>